<organism evidence="2 3">
    <name type="scientific">Paenibacillus lautus</name>
    <name type="common">Bacillus lautus</name>
    <dbReference type="NCBI Taxonomy" id="1401"/>
    <lineage>
        <taxon>Bacteria</taxon>
        <taxon>Bacillati</taxon>
        <taxon>Bacillota</taxon>
        <taxon>Bacilli</taxon>
        <taxon>Bacillales</taxon>
        <taxon>Paenibacillaceae</taxon>
        <taxon>Paenibacillus</taxon>
    </lineage>
</organism>
<dbReference type="EMBL" id="MRTF01000035">
    <property type="protein sequence ID" value="OME81572.1"/>
    <property type="molecule type" value="Genomic_DNA"/>
</dbReference>
<dbReference type="Pfam" id="PF00583">
    <property type="entry name" value="Acetyltransf_1"/>
    <property type="match status" value="1"/>
</dbReference>
<dbReference type="AlphaFoldDB" id="A0A1R1A7N4"/>
<comment type="caution">
    <text evidence="2">The sequence shown here is derived from an EMBL/GenBank/DDBJ whole genome shotgun (WGS) entry which is preliminary data.</text>
</comment>
<evidence type="ECO:0000313" key="3">
    <source>
        <dbReference type="Proteomes" id="UP000187074"/>
    </source>
</evidence>
<dbReference type="SUPFAM" id="SSF55729">
    <property type="entry name" value="Acyl-CoA N-acyltransferases (Nat)"/>
    <property type="match status" value="1"/>
</dbReference>
<accession>A0A1R1A7N4</accession>
<dbReference type="PROSITE" id="PS51186">
    <property type="entry name" value="GNAT"/>
    <property type="match status" value="1"/>
</dbReference>
<feature type="domain" description="N-acetyltransferase" evidence="1">
    <location>
        <begin position="19"/>
        <end position="176"/>
    </location>
</feature>
<dbReference type="RefSeq" id="WP_076326741.1">
    <property type="nucleotide sequence ID" value="NZ_MRTF01000035.1"/>
</dbReference>
<reference evidence="2 3" key="1">
    <citation type="submission" date="2016-11" db="EMBL/GenBank/DDBJ databases">
        <title>Paenibacillus species isolates.</title>
        <authorList>
            <person name="Beno S.M."/>
        </authorList>
    </citation>
    <scope>NUCLEOTIDE SEQUENCE [LARGE SCALE GENOMIC DNA]</scope>
    <source>
        <strain evidence="2 3">FSL F4-0100</strain>
    </source>
</reference>
<gene>
    <name evidence="2" type="ORF">BK123_34255</name>
</gene>
<evidence type="ECO:0000259" key="1">
    <source>
        <dbReference type="PROSITE" id="PS51186"/>
    </source>
</evidence>
<protein>
    <recommendedName>
        <fullName evidence="1">N-acetyltransferase domain-containing protein</fullName>
    </recommendedName>
</protein>
<dbReference type="Proteomes" id="UP000187074">
    <property type="component" value="Unassembled WGS sequence"/>
</dbReference>
<dbReference type="InterPro" id="IPR016181">
    <property type="entry name" value="Acyl_CoA_acyltransferase"/>
</dbReference>
<name>A0A1R1A7N4_PAELA</name>
<sequence length="179" mass="21418">MNNIENQIQLLRAEEQDKSVIRNLMQYYQYDTTEYNNDDPSSFGLFDYKYLDHYWTDYGKEIEGRVAYIIKISDSLAGFALVNNYSVFNKDSNTKTIAEFFIMRKWRKKGIGKDIAFRILDTHEGLWEVKQEKENIIAQKFWESVVNQYTDGRYRKHESHQPEWDGPIIYFNKQIEGHS</sequence>
<dbReference type="Gene3D" id="3.40.630.30">
    <property type="match status" value="1"/>
</dbReference>
<dbReference type="InterPro" id="IPR000182">
    <property type="entry name" value="GNAT_dom"/>
</dbReference>
<dbReference type="GO" id="GO:0016747">
    <property type="term" value="F:acyltransferase activity, transferring groups other than amino-acyl groups"/>
    <property type="evidence" value="ECO:0007669"/>
    <property type="project" value="InterPro"/>
</dbReference>
<evidence type="ECO:0000313" key="2">
    <source>
        <dbReference type="EMBL" id="OME81572.1"/>
    </source>
</evidence>
<dbReference type="OrthoDB" id="8479334at2"/>
<proteinExistence type="predicted"/>
<dbReference type="STRING" id="1401.BK123_34255"/>